<keyword evidence="9" id="KW-1185">Reference proteome</keyword>
<feature type="transmembrane region" description="Helical" evidence="7">
    <location>
        <begin position="215"/>
        <end position="234"/>
    </location>
</feature>
<keyword evidence="6 7" id="KW-0472">Membrane</keyword>
<proteinExistence type="inferred from homology"/>
<keyword evidence="7" id="KW-0256">Endoplasmic reticulum</keyword>
<keyword evidence="3 7" id="KW-0812">Transmembrane</keyword>
<evidence type="ECO:0000256" key="4">
    <source>
        <dbReference type="ARBA" id="ARBA00022729"/>
    </source>
</evidence>
<feature type="transmembrane region" description="Helical" evidence="7">
    <location>
        <begin position="246"/>
        <end position="266"/>
    </location>
</feature>
<evidence type="ECO:0000256" key="6">
    <source>
        <dbReference type="ARBA" id="ARBA00023136"/>
    </source>
</evidence>
<dbReference type="PANTHER" id="PTHR13148:SF0">
    <property type="entry name" value="POST-GPI ATTACHMENT TO PROTEINS FACTOR 3"/>
    <property type="match status" value="1"/>
</dbReference>
<feature type="transmembrane region" description="Helical" evidence="7">
    <location>
        <begin position="128"/>
        <end position="147"/>
    </location>
</feature>
<keyword evidence="5 7" id="KW-1133">Transmembrane helix</keyword>
<comment type="similarity">
    <text evidence="7">Belongs to the PGAP3 family.</text>
</comment>
<dbReference type="InterPro" id="IPR007217">
    <property type="entry name" value="Per1-like"/>
</dbReference>
<dbReference type="EMBL" id="JABAYA010000078">
    <property type="protein sequence ID" value="KAF7726459.1"/>
    <property type="molecule type" value="Genomic_DNA"/>
</dbReference>
<dbReference type="PANTHER" id="PTHR13148">
    <property type="entry name" value="PER1-RELATED"/>
    <property type="match status" value="1"/>
</dbReference>
<evidence type="ECO:0000313" key="9">
    <source>
        <dbReference type="Proteomes" id="UP000605846"/>
    </source>
</evidence>
<comment type="caution">
    <text evidence="8">The sequence shown here is derived from an EMBL/GenBank/DDBJ whole genome shotgun (WGS) entry which is preliminary data.</text>
</comment>
<comment type="subcellular location">
    <subcellularLocation>
        <location evidence="1">Endomembrane system</location>
        <topology evidence="1">Multi-pass membrane protein</topology>
    </subcellularLocation>
    <subcellularLocation>
        <location evidence="7">Endoplasmic reticulum membrane</location>
        <topology evidence="7">Multi-pass membrane protein</topology>
    </subcellularLocation>
</comment>
<dbReference type="AlphaFoldDB" id="A0A8H7BSC3"/>
<keyword evidence="2 7" id="KW-0337">GPI-anchor biosynthesis</keyword>
<dbReference type="Pfam" id="PF04080">
    <property type="entry name" value="Per1"/>
    <property type="match status" value="1"/>
</dbReference>
<name>A0A8H7BSC3_9FUNG</name>
<organism evidence="8 9">
    <name type="scientific">Apophysomyces ossiformis</name>
    <dbReference type="NCBI Taxonomy" id="679940"/>
    <lineage>
        <taxon>Eukaryota</taxon>
        <taxon>Fungi</taxon>
        <taxon>Fungi incertae sedis</taxon>
        <taxon>Mucoromycota</taxon>
        <taxon>Mucoromycotina</taxon>
        <taxon>Mucoromycetes</taxon>
        <taxon>Mucorales</taxon>
        <taxon>Mucorineae</taxon>
        <taxon>Mucoraceae</taxon>
        <taxon>Apophysomyces</taxon>
    </lineage>
</organism>
<feature type="transmembrane region" description="Helical" evidence="7">
    <location>
        <begin position="278"/>
        <end position="297"/>
    </location>
</feature>
<dbReference type="OrthoDB" id="419770at2759"/>
<keyword evidence="4 7" id="KW-0732">Signal</keyword>
<feature type="chain" id="PRO_5034860230" description="Post-GPI attachment to proteins factor 3" evidence="7">
    <location>
        <begin position="19"/>
        <end position="325"/>
    </location>
</feature>
<protein>
    <recommendedName>
        <fullName evidence="7">Post-GPI attachment to proteins factor 3</fullName>
    </recommendedName>
</protein>
<feature type="transmembrane region" description="Helical" evidence="7">
    <location>
        <begin position="190"/>
        <end position="209"/>
    </location>
</feature>
<feature type="transmembrane region" description="Helical" evidence="7">
    <location>
        <begin position="159"/>
        <end position="178"/>
    </location>
</feature>
<gene>
    <name evidence="8" type="ORF">EC973_008694</name>
</gene>
<accession>A0A8H7BSC3</accession>
<comment type="caution">
    <text evidence="7">Lacks conserved residue(s) required for the propagation of feature annotation.</text>
</comment>
<dbReference type="Proteomes" id="UP000605846">
    <property type="component" value="Unassembled WGS sequence"/>
</dbReference>
<reference evidence="8" key="1">
    <citation type="submission" date="2020-01" db="EMBL/GenBank/DDBJ databases">
        <title>Genome Sequencing of Three Apophysomyces-Like Fungal Strains Confirms a Novel Fungal Genus in the Mucoromycota with divergent Burkholderia-like Endosymbiotic Bacteria.</title>
        <authorList>
            <person name="Stajich J.E."/>
            <person name="Macias A.M."/>
            <person name="Carter-House D."/>
            <person name="Lovett B."/>
            <person name="Kasson L.R."/>
            <person name="Berry K."/>
            <person name="Grigoriev I."/>
            <person name="Chang Y."/>
            <person name="Spatafora J."/>
            <person name="Kasson M.T."/>
        </authorList>
    </citation>
    <scope>NUCLEOTIDE SEQUENCE</scope>
    <source>
        <strain evidence="8">NRRL A-21654</strain>
    </source>
</reference>
<feature type="signal peptide" evidence="7">
    <location>
        <begin position="1"/>
        <end position="18"/>
    </location>
</feature>
<dbReference type="GO" id="GO:0006506">
    <property type="term" value="P:GPI anchor biosynthetic process"/>
    <property type="evidence" value="ECO:0007669"/>
    <property type="project" value="UniProtKB-KW"/>
</dbReference>
<evidence type="ECO:0000256" key="7">
    <source>
        <dbReference type="RuleBase" id="RU365066"/>
    </source>
</evidence>
<dbReference type="GO" id="GO:0005789">
    <property type="term" value="C:endoplasmic reticulum membrane"/>
    <property type="evidence" value="ECO:0007669"/>
    <property type="project" value="UniProtKB-SubCell"/>
</dbReference>
<sequence>MKRAFVVLVCIILHGVLASEGDDAPAFKICVNDCHDTSCPVSLSFQVEFACRSYKRDCEYYCMHKLTDQALDEGLPMVQYYGKWPFYRLAGLQEPASVVFSIGNGLVHYRYYKILSREIPVAYFYKPFLLAFALIGVNTWIWSTVFHARDLNWTQNMDYFSAGFSLLYAFYFAILRVFHVRHTSTIKILGAVLLMLFVMHVSYLSFVHFDFGYNIFVSVVVGVAQSLLWIGWAIMQYVKRTPSRSYAFLILMFVLGVLTASMLEVFDFAPIWRVFDAHSFWHFSTILITPFFYRFVIEDAWQEMGLHYSRWDNPKAFAGQEWLPS</sequence>
<comment type="function">
    <text evidence="7">Involved in the lipid remodeling steps of GPI-anchor maturation.</text>
</comment>
<evidence type="ECO:0000256" key="3">
    <source>
        <dbReference type="ARBA" id="ARBA00022692"/>
    </source>
</evidence>
<evidence type="ECO:0000256" key="2">
    <source>
        <dbReference type="ARBA" id="ARBA00022502"/>
    </source>
</evidence>
<evidence type="ECO:0000256" key="1">
    <source>
        <dbReference type="ARBA" id="ARBA00004127"/>
    </source>
</evidence>
<evidence type="ECO:0000256" key="5">
    <source>
        <dbReference type="ARBA" id="ARBA00022989"/>
    </source>
</evidence>
<dbReference type="GO" id="GO:0016788">
    <property type="term" value="F:hydrolase activity, acting on ester bonds"/>
    <property type="evidence" value="ECO:0007669"/>
    <property type="project" value="TreeGrafter"/>
</dbReference>
<evidence type="ECO:0000313" key="8">
    <source>
        <dbReference type="EMBL" id="KAF7726459.1"/>
    </source>
</evidence>